<comment type="caution">
    <text evidence="1">The sequence shown here is derived from an EMBL/GenBank/DDBJ whole genome shotgun (WGS) entry which is preliminary data.</text>
</comment>
<dbReference type="EMBL" id="JBHFFA010000008">
    <property type="protein sequence ID" value="KAL2607791.1"/>
    <property type="molecule type" value="Genomic_DNA"/>
</dbReference>
<reference evidence="1 2" key="1">
    <citation type="submission" date="2024-09" db="EMBL/GenBank/DDBJ databases">
        <title>Chromosome-scale assembly of Riccia fluitans.</title>
        <authorList>
            <person name="Paukszto L."/>
            <person name="Sawicki J."/>
            <person name="Karawczyk K."/>
            <person name="Piernik-Szablinska J."/>
            <person name="Szczecinska M."/>
            <person name="Mazdziarz M."/>
        </authorList>
    </citation>
    <scope>NUCLEOTIDE SEQUENCE [LARGE SCALE GENOMIC DNA]</scope>
    <source>
        <strain evidence="1">Rf_01</strain>
        <tissue evidence="1">Aerial parts of the thallus</tissue>
    </source>
</reference>
<gene>
    <name evidence="1" type="ORF">R1flu_026364</name>
</gene>
<keyword evidence="2" id="KW-1185">Reference proteome</keyword>
<proteinExistence type="predicted"/>
<protein>
    <submittedName>
        <fullName evidence="1">Uncharacterized protein</fullName>
    </submittedName>
</protein>
<dbReference type="AlphaFoldDB" id="A0ABD1XFR6"/>
<evidence type="ECO:0000313" key="1">
    <source>
        <dbReference type="EMBL" id="KAL2607791.1"/>
    </source>
</evidence>
<accession>A0ABD1XFR6</accession>
<sequence length="213" mass="24768">MKSPKGLQSCVRKMGRFAGCEISQYLCEYCCTMEMFHVSEIETIANFKLVSELELRDRIRQIARRYLTIPGGCDNLERAMREEYLDEDSDRITLRMFLDWIETQPGCTLGLSELKREFERRYSQLPLRERLTLDTRCTELFLRATDDVSADRLCFMLADRAVEGGIMTDWLRVEDAISVLSKQRRVVGVHYVTHAVQPRAVEPHLELSPRVVP</sequence>
<name>A0ABD1XFR6_9MARC</name>
<dbReference type="Proteomes" id="UP001605036">
    <property type="component" value="Unassembled WGS sequence"/>
</dbReference>
<evidence type="ECO:0000313" key="2">
    <source>
        <dbReference type="Proteomes" id="UP001605036"/>
    </source>
</evidence>
<organism evidence="1 2">
    <name type="scientific">Riccia fluitans</name>
    <dbReference type="NCBI Taxonomy" id="41844"/>
    <lineage>
        <taxon>Eukaryota</taxon>
        <taxon>Viridiplantae</taxon>
        <taxon>Streptophyta</taxon>
        <taxon>Embryophyta</taxon>
        <taxon>Marchantiophyta</taxon>
        <taxon>Marchantiopsida</taxon>
        <taxon>Marchantiidae</taxon>
        <taxon>Marchantiales</taxon>
        <taxon>Ricciaceae</taxon>
        <taxon>Riccia</taxon>
    </lineage>
</organism>